<keyword evidence="3" id="KW-0238">DNA-binding</keyword>
<protein>
    <submittedName>
        <fullName evidence="3">Plasmid replication DNA-binding protein KfrA</fullName>
    </submittedName>
</protein>
<organism evidence="3 4">
    <name type="scientific">Simplicispira metamorpha</name>
    <dbReference type="NCBI Taxonomy" id="80881"/>
    <lineage>
        <taxon>Bacteria</taxon>
        <taxon>Pseudomonadati</taxon>
        <taxon>Pseudomonadota</taxon>
        <taxon>Betaproteobacteria</taxon>
        <taxon>Burkholderiales</taxon>
        <taxon>Comamonadaceae</taxon>
        <taxon>Simplicispira</taxon>
    </lineage>
</organism>
<accession>A0A4R2MQS6</accession>
<dbReference type="AlphaFoldDB" id="A0A4R2MQS6"/>
<keyword evidence="1" id="KW-0175">Coiled coil</keyword>
<evidence type="ECO:0000256" key="1">
    <source>
        <dbReference type="SAM" id="Coils"/>
    </source>
</evidence>
<comment type="caution">
    <text evidence="3">The sequence shown here is derived from an EMBL/GenBank/DDBJ whole genome shotgun (WGS) entry which is preliminary data.</text>
</comment>
<reference evidence="3 4" key="1">
    <citation type="submission" date="2019-03" db="EMBL/GenBank/DDBJ databases">
        <title>Genomic Encyclopedia of Type Strains, Phase IV (KMG-IV): sequencing the most valuable type-strain genomes for metagenomic binning, comparative biology and taxonomic classification.</title>
        <authorList>
            <person name="Goeker M."/>
        </authorList>
    </citation>
    <scope>NUCLEOTIDE SEQUENCE [LARGE SCALE GENOMIC DNA]</scope>
    <source>
        <strain evidence="3 4">DSM 1837</strain>
    </source>
</reference>
<name>A0A4R2MQS6_9BURK</name>
<feature type="coiled-coil region" evidence="1">
    <location>
        <begin position="127"/>
        <end position="182"/>
    </location>
</feature>
<dbReference type="GO" id="GO:0003677">
    <property type="term" value="F:DNA binding"/>
    <property type="evidence" value="ECO:0007669"/>
    <property type="project" value="UniProtKB-KW"/>
</dbReference>
<keyword evidence="4" id="KW-1185">Reference proteome</keyword>
<dbReference type="Proteomes" id="UP000295182">
    <property type="component" value="Unassembled WGS sequence"/>
</dbReference>
<dbReference type="Pfam" id="PF11740">
    <property type="entry name" value="KfrA_N"/>
    <property type="match status" value="1"/>
</dbReference>
<sequence>MSRLTQVQYEQVASACAELFRAGDSVSFAKVYQRIGSRGGQQVVSDMIRRWRQEVAERLLAEREHPQLPPELVQASDGLVAALWQQALGSAQQGYQQQVDALAQREAEWQRKLDASQVYVAQVDRENLEIKAQLAHVQGQLQALQAAHQDLSQQNHGLQDQLTQAEKARVLAQEQVVQLQAAMESEQLRHAQALEALKAPLSRCFPPSLDNPRGCHMRASEAAVHEPFGS</sequence>
<evidence type="ECO:0000313" key="3">
    <source>
        <dbReference type="EMBL" id="TCP10599.1"/>
    </source>
</evidence>
<evidence type="ECO:0000313" key="4">
    <source>
        <dbReference type="Proteomes" id="UP000295182"/>
    </source>
</evidence>
<dbReference type="InterPro" id="IPR021104">
    <property type="entry name" value="KfrA_DNA-bd_N"/>
</dbReference>
<dbReference type="RefSeq" id="WP_207902198.1">
    <property type="nucleotide sequence ID" value="NZ_SLXH01000065.1"/>
</dbReference>
<proteinExistence type="predicted"/>
<gene>
    <name evidence="3" type="ORF">EV674_1651</name>
</gene>
<feature type="domain" description="KfrA N-terminal DNA-binding" evidence="2">
    <location>
        <begin position="8"/>
        <end position="117"/>
    </location>
</feature>
<evidence type="ECO:0000259" key="2">
    <source>
        <dbReference type="Pfam" id="PF11740"/>
    </source>
</evidence>
<feature type="non-terminal residue" evidence="3">
    <location>
        <position position="230"/>
    </location>
</feature>
<dbReference type="EMBL" id="SLXH01000065">
    <property type="protein sequence ID" value="TCP10599.1"/>
    <property type="molecule type" value="Genomic_DNA"/>
</dbReference>